<evidence type="ECO:0000313" key="8">
    <source>
        <dbReference type="EMBL" id="KPN30714.1"/>
    </source>
</evidence>
<dbReference type="Gene3D" id="1.20.1250.20">
    <property type="entry name" value="MFS general substrate transporter like domains"/>
    <property type="match status" value="1"/>
</dbReference>
<evidence type="ECO:0000256" key="4">
    <source>
        <dbReference type="ARBA" id="ARBA00022989"/>
    </source>
</evidence>
<proteinExistence type="predicted"/>
<dbReference type="GO" id="GO:0005886">
    <property type="term" value="C:plasma membrane"/>
    <property type="evidence" value="ECO:0007669"/>
    <property type="project" value="UniProtKB-SubCell"/>
</dbReference>
<feature type="transmembrane region" description="Helical" evidence="6">
    <location>
        <begin position="135"/>
        <end position="163"/>
    </location>
</feature>
<name>A0A0P7HV78_9EURY</name>
<keyword evidence="9" id="KW-1185">Reference proteome</keyword>
<dbReference type="PANTHER" id="PTHR43124">
    <property type="entry name" value="PURINE EFFLUX PUMP PBUE"/>
    <property type="match status" value="1"/>
</dbReference>
<dbReference type="InterPro" id="IPR020846">
    <property type="entry name" value="MFS_dom"/>
</dbReference>
<dbReference type="InterPro" id="IPR036259">
    <property type="entry name" value="MFS_trans_sf"/>
</dbReference>
<feature type="transmembrane region" description="Helical" evidence="6">
    <location>
        <begin position="36"/>
        <end position="59"/>
    </location>
</feature>
<protein>
    <submittedName>
        <fullName evidence="8">Putative arabinose transporter</fullName>
    </submittedName>
</protein>
<dbReference type="GO" id="GO:0022857">
    <property type="term" value="F:transmembrane transporter activity"/>
    <property type="evidence" value="ECO:0007669"/>
    <property type="project" value="InterPro"/>
</dbReference>
<comment type="subcellular location">
    <subcellularLocation>
        <location evidence="1">Cell membrane</location>
        <topology evidence="1">Multi-pass membrane protein</topology>
    </subcellularLocation>
</comment>
<dbReference type="Pfam" id="PF07690">
    <property type="entry name" value="MFS_1"/>
    <property type="match status" value="1"/>
</dbReference>
<evidence type="ECO:0000256" key="2">
    <source>
        <dbReference type="ARBA" id="ARBA00022475"/>
    </source>
</evidence>
<accession>A0A0P7HV78</accession>
<feature type="transmembrane region" description="Helical" evidence="6">
    <location>
        <begin position="169"/>
        <end position="189"/>
    </location>
</feature>
<keyword evidence="5 6" id="KW-0472">Membrane</keyword>
<dbReference type="OrthoDB" id="306263at2157"/>
<keyword evidence="3 6" id="KW-0812">Transmembrane</keyword>
<feature type="transmembrane region" description="Helical" evidence="6">
    <location>
        <begin position="282"/>
        <end position="303"/>
    </location>
</feature>
<evidence type="ECO:0000256" key="5">
    <source>
        <dbReference type="ARBA" id="ARBA00023136"/>
    </source>
</evidence>
<comment type="caution">
    <text evidence="8">The sequence shown here is derived from an EMBL/GenBank/DDBJ whole genome shotgun (WGS) entry which is preliminary data.</text>
</comment>
<feature type="transmembrane region" description="Helical" evidence="6">
    <location>
        <begin position="12"/>
        <end position="30"/>
    </location>
</feature>
<dbReference type="PANTHER" id="PTHR43124:SF3">
    <property type="entry name" value="CHLORAMPHENICOL EFFLUX PUMP RV0191"/>
    <property type="match status" value="1"/>
</dbReference>
<feature type="transmembrane region" description="Helical" evidence="6">
    <location>
        <begin position="373"/>
        <end position="392"/>
    </location>
</feature>
<feature type="transmembrane region" description="Helical" evidence="6">
    <location>
        <begin position="214"/>
        <end position="234"/>
    </location>
</feature>
<keyword evidence="2" id="KW-1003">Cell membrane</keyword>
<dbReference type="RefSeq" id="WP_054583595.1">
    <property type="nucleotide sequence ID" value="NZ_LGUC01000001.1"/>
</dbReference>
<dbReference type="PROSITE" id="PS50850">
    <property type="entry name" value="MFS"/>
    <property type="match status" value="1"/>
</dbReference>
<gene>
    <name evidence="8" type="ORF">SY89_01451</name>
</gene>
<feature type="domain" description="Major facilitator superfamily (MFS) profile" evidence="7">
    <location>
        <begin position="1"/>
        <end position="395"/>
    </location>
</feature>
<dbReference type="InterPro" id="IPR011701">
    <property type="entry name" value="MFS"/>
</dbReference>
<dbReference type="SUPFAM" id="SSF103473">
    <property type="entry name" value="MFS general substrate transporter"/>
    <property type="match status" value="1"/>
</dbReference>
<feature type="transmembrane region" description="Helical" evidence="6">
    <location>
        <begin position="309"/>
        <end position="327"/>
    </location>
</feature>
<dbReference type="EMBL" id="LGUC01000001">
    <property type="protein sequence ID" value="KPN30714.1"/>
    <property type="molecule type" value="Genomic_DNA"/>
</dbReference>
<evidence type="ECO:0000256" key="1">
    <source>
        <dbReference type="ARBA" id="ARBA00004651"/>
    </source>
</evidence>
<feature type="transmembrane region" description="Helical" evidence="6">
    <location>
        <begin position="71"/>
        <end position="89"/>
    </location>
</feature>
<evidence type="ECO:0000259" key="7">
    <source>
        <dbReference type="PROSITE" id="PS50850"/>
    </source>
</evidence>
<reference evidence="9" key="1">
    <citation type="submission" date="2013-11" db="EMBL/GenBank/DDBJ databases">
        <authorList>
            <person name="Hoang H.T."/>
            <person name="Killian M.L."/>
            <person name="Madson D.M."/>
            <person name="Arruda P.H.E."/>
            <person name="Sun D."/>
            <person name="Schwartz K.J."/>
            <person name="Yoon K."/>
        </authorList>
    </citation>
    <scope>NUCLEOTIDE SEQUENCE [LARGE SCALE GENOMIC DNA]</scope>
    <source>
        <strain evidence="9">CDK2</strain>
    </source>
</reference>
<dbReference type="InterPro" id="IPR050189">
    <property type="entry name" value="MFS_Efflux_Transporters"/>
</dbReference>
<dbReference type="Proteomes" id="UP000050535">
    <property type="component" value="Unassembled WGS sequence"/>
</dbReference>
<sequence length="395" mass="39659">MGWRGVSLVSGWQFTASLCFYTVFAATAFVREGFSVSLGVTGLTVTAVMLGYTALLFGTGAATDAFGERPLLVYGLLALAAGMAFVAVAPTFPALLVALLFVGFAYATAMPATNRAAINVAPPGREALAMNVKQVGVTAGSAVAALLIAWMATTDAAAVVGIVRFDWQAAFLAGAVLAVIVAVVTAVRYEGMPASGSLSVPDVRSLLDDRAYRGLLVSGFFLGAAVFTTTSYVVPHVTDTVAATASVGGAVLATVQVTGSLGRLAGGELADRIPGRPTRGPALVLAAQAALAGAGFLAVVVASGQTTTWLAFGFLGVSMLGFPGVYYATMTALVDDDEVGAATAGGQSALNVGGLVAPPLFGTVAESVGYDVGWTGLAALTTAAAVAVWVAIARD</sequence>
<organism evidence="8 9">
    <name type="scientific">Halolamina pelagica</name>
    <dbReference type="NCBI Taxonomy" id="699431"/>
    <lineage>
        <taxon>Archaea</taxon>
        <taxon>Methanobacteriati</taxon>
        <taxon>Methanobacteriota</taxon>
        <taxon>Stenosarchaea group</taxon>
        <taxon>Halobacteria</taxon>
        <taxon>Halobacteriales</taxon>
        <taxon>Haloferacaceae</taxon>
    </lineage>
</organism>
<evidence type="ECO:0000313" key="9">
    <source>
        <dbReference type="Proteomes" id="UP000050535"/>
    </source>
</evidence>
<dbReference type="STRING" id="699431.SY89_01451"/>
<keyword evidence="4 6" id="KW-1133">Transmembrane helix</keyword>
<evidence type="ECO:0000256" key="6">
    <source>
        <dbReference type="SAM" id="Phobius"/>
    </source>
</evidence>
<dbReference type="AlphaFoldDB" id="A0A0P7HV78"/>
<evidence type="ECO:0000256" key="3">
    <source>
        <dbReference type="ARBA" id="ARBA00022692"/>
    </source>
</evidence>